<evidence type="ECO:0000313" key="1">
    <source>
        <dbReference type="EMBL" id="EKX51062.1"/>
    </source>
</evidence>
<reference evidence="3" key="2">
    <citation type="submission" date="2012-11" db="EMBL/GenBank/DDBJ databases">
        <authorList>
            <person name="Kuo A."/>
            <person name="Curtis B.A."/>
            <person name="Tanifuji G."/>
            <person name="Burki F."/>
            <person name="Gruber A."/>
            <person name="Irimia M."/>
            <person name="Maruyama S."/>
            <person name="Arias M.C."/>
            <person name="Ball S.G."/>
            <person name="Gile G.H."/>
            <person name="Hirakawa Y."/>
            <person name="Hopkins J.F."/>
            <person name="Rensing S.A."/>
            <person name="Schmutz J."/>
            <person name="Symeonidi A."/>
            <person name="Elias M."/>
            <person name="Eveleigh R.J."/>
            <person name="Herman E.K."/>
            <person name="Klute M.J."/>
            <person name="Nakayama T."/>
            <person name="Obornik M."/>
            <person name="Reyes-Prieto A."/>
            <person name="Armbrust E.V."/>
            <person name="Aves S.J."/>
            <person name="Beiko R.G."/>
            <person name="Coutinho P."/>
            <person name="Dacks J.B."/>
            <person name="Durnford D.G."/>
            <person name="Fast N.M."/>
            <person name="Green B.R."/>
            <person name="Grisdale C."/>
            <person name="Hempe F."/>
            <person name="Henrissat B."/>
            <person name="Hoppner M.P."/>
            <person name="Ishida K.-I."/>
            <person name="Kim E."/>
            <person name="Koreny L."/>
            <person name="Kroth P.G."/>
            <person name="Liu Y."/>
            <person name="Malik S.-B."/>
            <person name="Maier U.G."/>
            <person name="McRose D."/>
            <person name="Mock T."/>
            <person name="Neilson J.A."/>
            <person name="Onodera N.T."/>
            <person name="Poole A.M."/>
            <person name="Pritham E.J."/>
            <person name="Richards T.A."/>
            <person name="Rocap G."/>
            <person name="Roy S.W."/>
            <person name="Sarai C."/>
            <person name="Schaack S."/>
            <person name="Shirato S."/>
            <person name="Slamovits C.H."/>
            <person name="Spencer D.F."/>
            <person name="Suzuki S."/>
            <person name="Worden A.Z."/>
            <person name="Zauner S."/>
            <person name="Barry K."/>
            <person name="Bell C."/>
            <person name="Bharti A.K."/>
            <person name="Crow J.A."/>
            <person name="Grimwood J."/>
            <person name="Kramer R."/>
            <person name="Lindquist E."/>
            <person name="Lucas S."/>
            <person name="Salamov A."/>
            <person name="McFadden G.I."/>
            <person name="Lane C.E."/>
            <person name="Keeling P.J."/>
            <person name="Gray M.W."/>
            <person name="Grigoriev I.V."/>
            <person name="Archibald J.M."/>
        </authorList>
    </citation>
    <scope>NUCLEOTIDE SEQUENCE</scope>
    <source>
        <strain evidence="3">CCMP2712</strain>
    </source>
</reference>
<keyword evidence="3" id="KW-1185">Reference proteome</keyword>
<organism evidence="1">
    <name type="scientific">Guillardia theta (strain CCMP2712)</name>
    <name type="common">Cryptophyte</name>
    <dbReference type="NCBI Taxonomy" id="905079"/>
    <lineage>
        <taxon>Eukaryota</taxon>
        <taxon>Cryptophyceae</taxon>
        <taxon>Pyrenomonadales</taxon>
        <taxon>Geminigeraceae</taxon>
        <taxon>Guillardia</taxon>
    </lineage>
</organism>
<sequence>MKKLVLRIVRFQQWFWHSFVVNNIGSFENLSPCVKAVMDFCPEYSTTTSSCAKNLFQLHFYRVMFQSVLNRSTQ</sequence>
<dbReference type="PaxDb" id="55529-EKX51062"/>
<dbReference type="EMBL" id="JH992976">
    <property type="protein sequence ID" value="EKX51062.1"/>
    <property type="molecule type" value="Genomic_DNA"/>
</dbReference>
<accession>L1JRI1</accession>
<dbReference type="EnsemblProtists" id="EKX51062">
    <property type="protein sequence ID" value="EKX51062"/>
    <property type="gene ID" value="GUITHDRAFT_150975"/>
</dbReference>
<dbReference type="GeneID" id="17307982"/>
<dbReference type="HOGENOM" id="CLU_2693005_0_0_1"/>
<dbReference type="KEGG" id="gtt:GUITHDRAFT_150975"/>
<protein>
    <submittedName>
        <fullName evidence="1 2">Uncharacterized protein</fullName>
    </submittedName>
</protein>
<dbReference type="RefSeq" id="XP_005838042.1">
    <property type="nucleotide sequence ID" value="XM_005837985.1"/>
</dbReference>
<gene>
    <name evidence="1" type="ORF">GUITHDRAFT_150975</name>
</gene>
<proteinExistence type="predicted"/>
<evidence type="ECO:0000313" key="2">
    <source>
        <dbReference type="EnsemblProtists" id="EKX51062"/>
    </source>
</evidence>
<dbReference type="AlphaFoldDB" id="L1JRI1"/>
<dbReference type="Proteomes" id="UP000011087">
    <property type="component" value="Unassembled WGS sequence"/>
</dbReference>
<evidence type="ECO:0000313" key="3">
    <source>
        <dbReference type="Proteomes" id="UP000011087"/>
    </source>
</evidence>
<reference evidence="1 3" key="1">
    <citation type="journal article" date="2012" name="Nature">
        <title>Algal genomes reveal evolutionary mosaicism and the fate of nucleomorphs.</title>
        <authorList>
            <consortium name="DOE Joint Genome Institute"/>
            <person name="Curtis B.A."/>
            <person name="Tanifuji G."/>
            <person name="Burki F."/>
            <person name="Gruber A."/>
            <person name="Irimia M."/>
            <person name="Maruyama S."/>
            <person name="Arias M.C."/>
            <person name="Ball S.G."/>
            <person name="Gile G.H."/>
            <person name="Hirakawa Y."/>
            <person name="Hopkins J.F."/>
            <person name="Kuo A."/>
            <person name="Rensing S.A."/>
            <person name="Schmutz J."/>
            <person name="Symeonidi A."/>
            <person name="Elias M."/>
            <person name="Eveleigh R.J."/>
            <person name="Herman E.K."/>
            <person name="Klute M.J."/>
            <person name="Nakayama T."/>
            <person name="Obornik M."/>
            <person name="Reyes-Prieto A."/>
            <person name="Armbrust E.V."/>
            <person name="Aves S.J."/>
            <person name="Beiko R.G."/>
            <person name="Coutinho P."/>
            <person name="Dacks J.B."/>
            <person name="Durnford D.G."/>
            <person name="Fast N.M."/>
            <person name="Green B.R."/>
            <person name="Grisdale C.J."/>
            <person name="Hempel F."/>
            <person name="Henrissat B."/>
            <person name="Hoppner M.P."/>
            <person name="Ishida K."/>
            <person name="Kim E."/>
            <person name="Koreny L."/>
            <person name="Kroth P.G."/>
            <person name="Liu Y."/>
            <person name="Malik S.B."/>
            <person name="Maier U.G."/>
            <person name="McRose D."/>
            <person name="Mock T."/>
            <person name="Neilson J.A."/>
            <person name="Onodera N.T."/>
            <person name="Poole A.M."/>
            <person name="Pritham E.J."/>
            <person name="Richards T.A."/>
            <person name="Rocap G."/>
            <person name="Roy S.W."/>
            <person name="Sarai C."/>
            <person name="Schaack S."/>
            <person name="Shirato S."/>
            <person name="Slamovits C.H."/>
            <person name="Spencer D.F."/>
            <person name="Suzuki S."/>
            <person name="Worden A.Z."/>
            <person name="Zauner S."/>
            <person name="Barry K."/>
            <person name="Bell C."/>
            <person name="Bharti A.K."/>
            <person name="Crow J.A."/>
            <person name="Grimwood J."/>
            <person name="Kramer R."/>
            <person name="Lindquist E."/>
            <person name="Lucas S."/>
            <person name="Salamov A."/>
            <person name="McFadden G.I."/>
            <person name="Lane C.E."/>
            <person name="Keeling P.J."/>
            <person name="Gray M.W."/>
            <person name="Grigoriev I.V."/>
            <person name="Archibald J.M."/>
        </authorList>
    </citation>
    <scope>NUCLEOTIDE SEQUENCE</scope>
    <source>
        <strain evidence="1 3">CCMP2712</strain>
    </source>
</reference>
<name>L1JRI1_GUITC</name>
<reference evidence="2" key="3">
    <citation type="submission" date="2016-03" db="UniProtKB">
        <authorList>
            <consortium name="EnsemblProtists"/>
        </authorList>
    </citation>
    <scope>IDENTIFICATION</scope>
</reference>